<keyword evidence="10" id="KW-0804">Transcription</keyword>
<evidence type="ECO:0000256" key="5">
    <source>
        <dbReference type="ARBA" id="ARBA00022737"/>
    </source>
</evidence>
<dbReference type="Gene3D" id="3.30.160.60">
    <property type="entry name" value="Classic Zinc Finger"/>
    <property type="match status" value="7"/>
</dbReference>
<dbReference type="GO" id="GO:0000978">
    <property type="term" value="F:RNA polymerase II cis-regulatory region sequence-specific DNA binding"/>
    <property type="evidence" value="ECO:0000318"/>
    <property type="project" value="GO_Central"/>
</dbReference>
<dbReference type="PROSITE" id="PS50804">
    <property type="entry name" value="SCAN_BOX"/>
    <property type="match status" value="1"/>
</dbReference>
<evidence type="ECO:0000256" key="2">
    <source>
        <dbReference type="ARBA" id="ARBA00004123"/>
    </source>
</evidence>
<dbReference type="GO" id="GO:0008270">
    <property type="term" value="F:zinc ion binding"/>
    <property type="evidence" value="ECO:0007669"/>
    <property type="project" value="UniProtKB-KW"/>
</dbReference>
<dbReference type="GeneTree" id="ENSGT00940000163105"/>
<evidence type="ECO:0000256" key="1">
    <source>
        <dbReference type="ARBA" id="ARBA00003767"/>
    </source>
</evidence>
<evidence type="ECO:0000256" key="3">
    <source>
        <dbReference type="ARBA" id="ARBA00006991"/>
    </source>
</evidence>
<protein>
    <recommendedName>
        <fullName evidence="18">Zinc finger and SCAN domain containing 12</fullName>
    </recommendedName>
</protein>
<keyword evidence="6 12" id="KW-0863">Zinc-finger</keyword>
<keyword evidence="7" id="KW-0862">Zinc</keyword>
<proteinExistence type="inferred from homology"/>
<feature type="domain" description="C2H2-type" evidence="14">
    <location>
        <begin position="366"/>
        <end position="393"/>
    </location>
</feature>
<dbReference type="InterPro" id="IPR038269">
    <property type="entry name" value="SCAN_sf"/>
</dbReference>
<evidence type="ECO:0000256" key="11">
    <source>
        <dbReference type="ARBA" id="ARBA00023242"/>
    </source>
</evidence>
<dbReference type="FunFam" id="3.30.160.60:FF:000295">
    <property type="entry name" value="zinc finger protein 19"/>
    <property type="match status" value="1"/>
</dbReference>
<keyword evidence="4" id="KW-0479">Metal-binding</keyword>
<dbReference type="Gene3D" id="1.10.4020.10">
    <property type="entry name" value="DNA breaking-rejoining enzymes"/>
    <property type="match status" value="1"/>
</dbReference>
<evidence type="ECO:0000256" key="7">
    <source>
        <dbReference type="ARBA" id="ARBA00022833"/>
    </source>
</evidence>
<dbReference type="PANTHER" id="PTHR24390">
    <property type="entry name" value="ZINC FINGER PROTEIN"/>
    <property type="match status" value="1"/>
</dbReference>
<comment type="subcellular location">
    <subcellularLocation>
        <location evidence="2">Nucleus</location>
    </subcellularLocation>
</comment>
<evidence type="ECO:0000313" key="17">
    <source>
        <dbReference type="Proteomes" id="UP000002280"/>
    </source>
</evidence>
<dbReference type="FunFam" id="3.30.160.60:FF:001087">
    <property type="entry name" value="Zinc finger and SCAN domain-containing protein 26"/>
    <property type="match status" value="1"/>
</dbReference>
<evidence type="ECO:0000256" key="10">
    <source>
        <dbReference type="ARBA" id="ARBA00023163"/>
    </source>
</evidence>
<dbReference type="Ensembl" id="ENSMODT00000054132.1">
    <property type="protein sequence ID" value="ENSMODP00000052140.1"/>
    <property type="gene ID" value="ENSMODG00000048002.1"/>
</dbReference>
<keyword evidence="5" id="KW-0677">Repeat</keyword>
<sequence>SIYTEEQKRIGLQIVKLEVDHNWEPESSQQRNIIASDKEFFRLHVRQFCYQETFGPWKALDQLPELCHQWLRPETHTKKQILELLVLKQFLTIMPEELQTWVQEHYPGSGEEVVTLLEDLEKELDESGEQVSTHAHGQEMVWVEMSSMEISQELPLIPFQQVKIQLKCESQESHHIQEDNDETRSEHGKLTSKLENLEKMELNRDISGKLNKGILSGPECEETDEQQGDKVEDPCEYPTGDKQSNCDENEISFTQSPSVIENKRMYSEEKPYECDECGKTFSQNSRLIEHQRIHTGDRHYKCEECGKKPYKCNECGKAFGRWSALNQHQRLHIGEKYYHCNECGKAFSQKAGLFHHLKIHTRVKPHQCNQCNKSFSCRSILIQHQGVHTGEKPYECSECGKVFVYNSSIVSHQEIHHKEKCHQCNECGKAFSQSGLIQHQRTHWGKTL</sequence>
<comment type="similarity">
    <text evidence="3">Belongs to the krueppel C2H2-type zinc-finger protein family.</text>
</comment>
<feature type="domain" description="SCAN box" evidence="15">
    <location>
        <begin position="42"/>
        <end position="124"/>
    </location>
</feature>
<dbReference type="GO" id="GO:0000981">
    <property type="term" value="F:DNA-binding transcription factor activity, RNA polymerase II-specific"/>
    <property type="evidence" value="ECO:0000318"/>
    <property type="project" value="GO_Central"/>
</dbReference>
<keyword evidence="11" id="KW-0539">Nucleus</keyword>
<evidence type="ECO:0000256" key="6">
    <source>
        <dbReference type="ARBA" id="ARBA00022771"/>
    </source>
</evidence>
<dbReference type="OMA" id="CHQCKEC"/>
<dbReference type="PROSITE" id="PS00028">
    <property type="entry name" value="ZINC_FINGER_C2H2_1"/>
    <property type="match status" value="5"/>
</dbReference>
<reference evidence="16 17" key="1">
    <citation type="journal article" date="2007" name="Nature">
        <title>Genome of the marsupial Monodelphis domestica reveals innovation in non-coding sequences.</title>
        <authorList>
            <person name="Mikkelsen T.S."/>
            <person name="Wakefield M.J."/>
            <person name="Aken B."/>
            <person name="Amemiya C.T."/>
            <person name="Chang J.L."/>
            <person name="Duke S."/>
            <person name="Garber M."/>
            <person name="Gentles A.J."/>
            <person name="Goodstadt L."/>
            <person name="Heger A."/>
            <person name="Jurka J."/>
            <person name="Kamal M."/>
            <person name="Mauceli E."/>
            <person name="Searle S.M."/>
            <person name="Sharpe T."/>
            <person name="Baker M.L."/>
            <person name="Batzer M.A."/>
            <person name="Benos P.V."/>
            <person name="Belov K."/>
            <person name="Clamp M."/>
            <person name="Cook A."/>
            <person name="Cuff J."/>
            <person name="Das R."/>
            <person name="Davidow L."/>
            <person name="Deakin J.E."/>
            <person name="Fazzari M.J."/>
            <person name="Glass J.L."/>
            <person name="Grabherr M."/>
            <person name="Greally J.M."/>
            <person name="Gu W."/>
            <person name="Hore T.A."/>
            <person name="Huttley G.A."/>
            <person name="Kleber M."/>
            <person name="Jirtle R.L."/>
            <person name="Koina E."/>
            <person name="Lee J.T."/>
            <person name="Mahony S."/>
            <person name="Marra M.A."/>
            <person name="Miller R.D."/>
            <person name="Nicholls R.D."/>
            <person name="Oda M."/>
            <person name="Papenfuss A.T."/>
            <person name="Parra Z.E."/>
            <person name="Pollock D.D."/>
            <person name="Ray D.A."/>
            <person name="Schein J.E."/>
            <person name="Speed T.P."/>
            <person name="Thompson K."/>
            <person name="VandeBerg J.L."/>
            <person name="Wade C.M."/>
            <person name="Walker J.A."/>
            <person name="Waters P.D."/>
            <person name="Webber C."/>
            <person name="Weidman J.R."/>
            <person name="Xie X."/>
            <person name="Zody M.C."/>
            <person name="Baldwin J."/>
            <person name="Abdouelleil A."/>
            <person name="Abdulkadir J."/>
            <person name="Abebe A."/>
            <person name="Abera B."/>
            <person name="Abreu J."/>
            <person name="Acer S.C."/>
            <person name="Aftuck L."/>
            <person name="Alexander A."/>
            <person name="An P."/>
            <person name="Anderson E."/>
            <person name="Anderson S."/>
            <person name="Arachi H."/>
            <person name="Azer M."/>
            <person name="Bachantsang P."/>
            <person name="Barry A."/>
            <person name="Bayul T."/>
            <person name="Berlin A."/>
            <person name="Bessette D."/>
            <person name="Bloom T."/>
            <person name="Bloom T."/>
            <person name="Boguslavskiy L."/>
            <person name="Bonnet C."/>
            <person name="Boukhgalter B."/>
            <person name="Bourzgui I."/>
            <person name="Brown A."/>
            <person name="Cahill P."/>
            <person name="Channer S."/>
            <person name="Cheshatsang Y."/>
            <person name="Chuda L."/>
            <person name="Citroen M."/>
            <person name="Collymore A."/>
            <person name="Cooke P."/>
            <person name="Costello M."/>
            <person name="D'Aco K."/>
            <person name="Daza R."/>
            <person name="De Haan G."/>
            <person name="DeGray S."/>
            <person name="DeMaso C."/>
            <person name="Dhargay N."/>
            <person name="Dooley K."/>
            <person name="Dooley E."/>
            <person name="Doricent M."/>
            <person name="Dorje P."/>
            <person name="Dorjee K."/>
            <person name="Dupes A."/>
            <person name="Elong R."/>
            <person name="Falk J."/>
            <person name="Farina A."/>
            <person name="Faro S."/>
            <person name="Ferguson D."/>
            <person name="Fisher S."/>
            <person name="Foley C.D."/>
            <person name="Franke A."/>
            <person name="Friedrich D."/>
            <person name="Gadbois L."/>
            <person name="Gearin G."/>
            <person name="Gearin C.R."/>
            <person name="Giannoukos G."/>
            <person name="Goode T."/>
            <person name="Graham J."/>
            <person name="Grandbois E."/>
            <person name="Grewal S."/>
            <person name="Gyaltsen K."/>
            <person name="Hafez N."/>
            <person name="Hagos B."/>
            <person name="Hall J."/>
            <person name="Henson C."/>
            <person name="Hollinger A."/>
            <person name="Honan T."/>
            <person name="Huard M.D."/>
            <person name="Hughes L."/>
            <person name="Hurhula B."/>
            <person name="Husby M.E."/>
            <person name="Kamat A."/>
            <person name="Kanga B."/>
            <person name="Kashin S."/>
            <person name="Khazanovich D."/>
            <person name="Kisner P."/>
            <person name="Lance K."/>
            <person name="Lara M."/>
            <person name="Lee W."/>
            <person name="Lennon N."/>
            <person name="Letendre F."/>
            <person name="LeVine R."/>
            <person name="Lipovsky A."/>
            <person name="Liu X."/>
            <person name="Liu J."/>
            <person name="Liu S."/>
            <person name="Lokyitsang T."/>
            <person name="Lokyitsang Y."/>
            <person name="Lubonja R."/>
            <person name="Lui A."/>
            <person name="MacDonald P."/>
            <person name="Magnisalis V."/>
            <person name="Maru K."/>
            <person name="Matthews C."/>
            <person name="McCusker W."/>
            <person name="McDonough S."/>
            <person name="Mehta T."/>
            <person name="Meldrim J."/>
            <person name="Meneus L."/>
            <person name="Mihai O."/>
            <person name="Mihalev A."/>
            <person name="Mihova T."/>
            <person name="Mittelman R."/>
            <person name="Mlenga V."/>
            <person name="Montmayeur A."/>
            <person name="Mulrain L."/>
            <person name="Navidi A."/>
            <person name="Naylor J."/>
            <person name="Negash T."/>
            <person name="Nguyen T."/>
            <person name="Nguyen N."/>
            <person name="Nicol R."/>
            <person name="Norbu C."/>
            <person name="Norbu N."/>
            <person name="Novod N."/>
            <person name="O'Neill B."/>
            <person name="Osman S."/>
            <person name="Markiewicz E."/>
            <person name="Oyono O.L."/>
            <person name="Patti C."/>
            <person name="Phunkhang P."/>
            <person name="Pierre F."/>
            <person name="Priest M."/>
            <person name="Raghuraman S."/>
            <person name="Rege F."/>
            <person name="Reyes R."/>
            <person name="Rise C."/>
            <person name="Rogov P."/>
            <person name="Ross K."/>
            <person name="Ryan E."/>
            <person name="Settipalli S."/>
            <person name="Shea T."/>
            <person name="Sherpa N."/>
            <person name="Shi L."/>
            <person name="Shih D."/>
            <person name="Sparrow T."/>
            <person name="Spaulding J."/>
            <person name="Stalker J."/>
            <person name="Stange-Thomann N."/>
            <person name="Stavropoulos S."/>
            <person name="Stone C."/>
            <person name="Strader C."/>
            <person name="Tesfaye S."/>
            <person name="Thomson T."/>
            <person name="Thoulutsang Y."/>
            <person name="Thoulutsang D."/>
            <person name="Topham K."/>
            <person name="Topping I."/>
            <person name="Tsamla T."/>
            <person name="Vassiliev H."/>
            <person name="Vo A."/>
            <person name="Wangchuk T."/>
            <person name="Wangdi T."/>
            <person name="Weiand M."/>
            <person name="Wilkinson J."/>
            <person name="Wilson A."/>
            <person name="Yadav S."/>
            <person name="Young G."/>
            <person name="Yu Q."/>
            <person name="Zembek L."/>
            <person name="Zhong D."/>
            <person name="Zimmer A."/>
            <person name="Zwirko Z."/>
            <person name="Jaffe D.B."/>
            <person name="Alvarez P."/>
            <person name="Brockman W."/>
            <person name="Butler J."/>
            <person name="Chin C."/>
            <person name="Gnerre S."/>
            <person name="MacCallum I."/>
            <person name="Graves J.A."/>
            <person name="Ponting C.P."/>
            <person name="Breen M."/>
            <person name="Samollow P.B."/>
            <person name="Lander E.S."/>
            <person name="Lindblad-Toh K."/>
        </authorList>
    </citation>
    <scope>NUCLEOTIDE SEQUENCE [LARGE SCALE GENOMIC DNA]</scope>
</reference>
<feature type="region of interest" description="Disordered" evidence="13">
    <location>
        <begin position="173"/>
        <end position="195"/>
    </location>
</feature>
<keyword evidence="8" id="KW-0805">Transcription regulation</keyword>
<dbReference type="FunFam" id="3.30.160.60:FF:000024">
    <property type="entry name" value="zinc finger protein 140 isoform X1"/>
    <property type="match status" value="1"/>
</dbReference>
<dbReference type="Pfam" id="PF02023">
    <property type="entry name" value="SCAN"/>
    <property type="match status" value="1"/>
</dbReference>
<evidence type="ECO:0008006" key="18">
    <source>
        <dbReference type="Google" id="ProtNLM"/>
    </source>
</evidence>
<dbReference type="GO" id="GO:0006357">
    <property type="term" value="P:regulation of transcription by RNA polymerase II"/>
    <property type="evidence" value="ECO:0000318"/>
    <property type="project" value="GO_Central"/>
</dbReference>
<evidence type="ECO:0000256" key="12">
    <source>
        <dbReference type="PROSITE-ProRule" id="PRU00042"/>
    </source>
</evidence>
<dbReference type="PROSITE" id="PS50157">
    <property type="entry name" value="ZINC_FINGER_C2H2_2"/>
    <property type="match status" value="6"/>
</dbReference>
<reference evidence="16" key="3">
    <citation type="submission" date="2025-09" db="UniProtKB">
        <authorList>
            <consortium name="Ensembl"/>
        </authorList>
    </citation>
    <scope>IDENTIFICATION</scope>
</reference>
<dbReference type="SUPFAM" id="SSF47353">
    <property type="entry name" value="Retrovirus capsid dimerization domain-like"/>
    <property type="match status" value="1"/>
</dbReference>
<evidence type="ECO:0000256" key="13">
    <source>
        <dbReference type="SAM" id="MobiDB-lite"/>
    </source>
</evidence>
<dbReference type="InterPro" id="IPR036236">
    <property type="entry name" value="Znf_C2H2_sf"/>
</dbReference>
<organism evidence="16 17">
    <name type="scientific">Monodelphis domestica</name>
    <name type="common">Gray short-tailed opossum</name>
    <dbReference type="NCBI Taxonomy" id="13616"/>
    <lineage>
        <taxon>Eukaryota</taxon>
        <taxon>Metazoa</taxon>
        <taxon>Chordata</taxon>
        <taxon>Craniata</taxon>
        <taxon>Vertebrata</taxon>
        <taxon>Euteleostomi</taxon>
        <taxon>Mammalia</taxon>
        <taxon>Metatheria</taxon>
        <taxon>Didelphimorphia</taxon>
        <taxon>Didelphidae</taxon>
        <taxon>Monodelphis</taxon>
    </lineage>
</organism>
<accession>A0A5F8GX43</accession>
<evidence type="ECO:0000256" key="8">
    <source>
        <dbReference type="ARBA" id="ARBA00023015"/>
    </source>
</evidence>
<evidence type="ECO:0000256" key="4">
    <source>
        <dbReference type="ARBA" id="ARBA00022723"/>
    </source>
</evidence>
<dbReference type="GO" id="GO:0005634">
    <property type="term" value="C:nucleus"/>
    <property type="evidence" value="ECO:0007669"/>
    <property type="project" value="UniProtKB-SubCell"/>
</dbReference>
<evidence type="ECO:0000256" key="9">
    <source>
        <dbReference type="ARBA" id="ARBA00023125"/>
    </source>
</evidence>
<feature type="domain" description="C2H2-type" evidence="14">
    <location>
        <begin position="272"/>
        <end position="299"/>
    </location>
</feature>
<dbReference type="FunFam" id="3.30.160.60:FF:000330">
    <property type="entry name" value="Zinc finger with KRAB and SCAN domains 1"/>
    <property type="match status" value="1"/>
</dbReference>
<dbReference type="AlphaFoldDB" id="A0A5F8GX43"/>
<dbReference type="FunFam" id="3.30.160.60:FF:000002">
    <property type="entry name" value="Zinc finger protein 1 homolog"/>
    <property type="match status" value="2"/>
</dbReference>
<dbReference type="Bgee" id="ENSMODG00000048002">
    <property type="expression patterns" value="Expressed in skeletal muscle tissue and 11 other cell types or tissues"/>
</dbReference>
<feature type="domain" description="C2H2-type" evidence="14">
    <location>
        <begin position="310"/>
        <end position="337"/>
    </location>
</feature>
<evidence type="ECO:0000313" key="16">
    <source>
        <dbReference type="Ensembl" id="ENSMODP00000052140.1"/>
    </source>
</evidence>
<feature type="compositionally biased region" description="Basic and acidic residues" evidence="13">
    <location>
        <begin position="173"/>
        <end position="189"/>
    </location>
</feature>
<feature type="domain" description="C2H2-type" evidence="14">
    <location>
        <begin position="394"/>
        <end position="421"/>
    </location>
</feature>
<dbReference type="PANTHER" id="PTHR24390:SF159">
    <property type="entry name" value="GROWTH FACTOR INDEPENDENT 1 TRANSCRIPTIONAL REPRESSOR"/>
    <property type="match status" value="1"/>
</dbReference>
<feature type="domain" description="C2H2-type" evidence="14">
    <location>
        <begin position="338"/>
        <end position="365"/>
    </location>
</feature>
<dbReference type="Proteomes" id="UP000002280">
    <property type="component" value="Chromosome 2"/>
</dbReference>
<evidence type="ECO:0000259" key="15">
    <source>
        <dbReference type="PROSITE" id="PS50804"/>
    </source>
</evidence>
<dbReference type="FunFam" id="1.10.4020.10:FF:000001">
    <property type="entry name" value="zinc finger protein 263 isoform X1"/>
    <property type="match status" value="1"/>
</dbReference>
<keyword evidence="17" id="KW-1185">Reference proteome</keyword>
<dbReference type="SMART" id="SM00431">
    <property type="entry name" value="SCAN"/>
    <property type="match status" value="1"/>
</dbReference>
<dbReference type="SMART" id="SM00355">
    <property type="entry name" value="ZnF_C2H2"/>
    <property type="match status" value="6"/>
</dbReference>
<reference evidence="16" key="2">
    <citation type="submission" date="2025-08" db="UniProtKB">
        <authorList>
            <consortium name="Ensembl"/>
        </authorList>
    </citation>
    <scope>IDENTIFICATION</scope>
</reference>
<dbReference type="Pfam" id="PF00096">
    <property type="entry name" value="zf-C2H2"/>
    <property type="match status" value="5"/>
</dbReference>
<dbReference type="InterPro" id="IPR003309">
    <property type="entry name" value="SCAN_dom"/>
</dbReference>
<comment type="function">
    <text evidence="1">May be involved in transcriptional regulation.</text>
</comment>
<dbReference type="InterPro" id="IPR013087">
    <property type="entry name" value="Znf_C2H2_type"/>
</dbReference>
<feature type="domain" description="C2H2-type" evidence="14">
    <location>
        <begin position="422"/>
        <end position="448"/>
    </location>
</feature>
<dbReference type="SUPFAM" id="SSF57667">
    <property type="entry name" value="beta-beta-alpha zinc fingers"/>
    <property type="match status" value="4"/>
</dbReference>
<name>A0A5F8GX43_MONDO</name>
<dbReference type="CDD" id="cd07936">
    <property type="entry name" value="SCAN"/>
    <property type="match status" value="1"/>
</dbReference>
<feature type="region of interest" description="Disordered" evidence="13">
    <location>
        <begin position="213"/>
        <end position="249"/>
    </location>
</feature>
<evidence type="ECO:0000259" key="14">
    <source>
        <dbReference type="PROSITE" id="PS50157"/>
    </source>
</evidence>
<keyword evidence="9" id="KW-0238">DNA-binding</keyword>
<dbReference type="InParanoid" id="A0A5F8GX43"/>